<proteinExistence type="predicted"/>
<dbReference type="PANTHER" id="PTHR10887">
    <property type="entry name" value="DNA2/NAM7 HELICASE FAMILY"/>
    <property type="match status" value="1"/>
</dbReference>
<dbReference type="Pfam" id="PF13604">
    <property type="entry name" value="AAA_30"/>
    <property type="match status" value="1"/>
</dbReference>
<name>A0A967EZP4_9PROT</name>
<evidence type="ECO:0000259" key="2">
    <source>
        <dbReference type="Pfam" id="PF13482"/>
    </source>
</evidence>
<dbReference type="InterPro" id="IPR047187">
    <property type="entry name" value="SF1_C_Upf1"/>
</dbReference>
<organism evidence="3 4">
    <name type="scientific">Pelagibius litoralis</name>
    <dbReference type="NCBI Taxonomy" id="374515"/>
    <lineage>
        <taxon>Bacteria</taxon>
        <taxon>Pseudomonadati</taxon>
        <taxon>Pseudomonadota</taxon>
        <taxon>Alphaproteobacteria</taxon>
        <taxon>Rhodospirillales</taxon>
        <taxon>Rhodovibrionaceae</taxon>
        <taxon>Pelagibius</taxon>
    </lineage>
</organism>
<keyword evidence="4" id="KW-1185">Reference proteome</keyword>
<dbReference type="InterPro" id="IPR012337">
    <property type="entry name" value="RNaseH-like_sf"/>
</dbReference>
<dbReference type="Gene3D" id="3.40.50.300">
    <property type="entry name" value="P-loop containing nucleotide triphosphate hydrolases"/>
    <property type="match status" value="2"/>
</dbReference>
<dbReference type="PANTHER" id="PTHR10887:SF495">
    <property type="entry name" value="HELICASE SENATAXIN ISOFORM X1-RELATED"/>
    <property type="match status" value="1"/>
</dbReference>
<feature type="domain" description="DNA2/NAM7 helicase-like C-terminal" evidence="1">
    <location>
        <begin position="923"/>
        <end position="1102"/>
    </location>
</feature>
<dbReference type="InterPro" id="IPR045055">
    <property type="entry name" value="DNA2/NAM7-like"/>
</dbReference>
<feature type="domain" description="YprB ribonuclease H-like" evidence="2">
    <location>
        <begin position="322"/>
        <end position="505"/>
    </location>
</feature>
<dbReference type="SUPFAM" id="SSF52540">
    <property type="entry name" value="P-loop containing nucleoside triphosphate hydrolases"/>
    <property type="match status" value="1"/>
</dbReference>
<dbReference type="NCBIfam" id="TIGR03491">
    <property type="entry name" value="TM0106 family RecB-like putative nuclease"/>
    <property type="match status" value="1"/>
</dbReference>
<dbReference type="Pfam" id="PF13482">
    <property type="entry name" value="RNase_H_2"/>
    <property type="match status" value="1"/>
</dbReference>
<dbReference type="InterPro" id="IPR027417">
    <property type="entry name" value="P-loop_NTPase"/>
</dbReference>
<evidence type="ECO:0000313" key="4">
    <source>
        <dbReference type="Proteomes" id="UP000761264"/>
    </source>
</evidence>
<dbReference type="RefSeq" id="WP_167226836.1">
    <property type="nucleotide sequence ID" value="NZ_JAAQPH010000013.1"/>
</dbReference>
<comment type="caution">
    <text evidence="3">The sequence shown here is derived from an EMBL/GenBank/DDBJ whole genome shotgun (WGS) entry which is preliminary data.</text>
</comment>
<accession>A0A967EZP4</accession>
<evidence type="ECO:0000313" key="3">
    <source>
        <dbReference type="EMBL" id="NIA70344.1"/>
    </source>
</evidence>
<dbReference type="InterPro" id="IPR019993">
    <property type="entry name" value="RecB_nuclease_TM0106_put"/>
</dbReference>
<dbReference type="InterPro" id="IPR041679">
    <property type="entry name" value="DNA2/NAM7-like_C"/>
</dbReference>
<dbReference type="EMBL" id="JAAQPH010000013">
    <property type="protein sequence ID" value="NIA70344.1"/>
    <property type="molecule type" value="Genomic_DNA"/>
</dbReference>
<gene>
    <name evidence="3" type="ORF">HBA54_17190</name>
</gene>
<dbReference type="CDD" id="cd18808">
    <property type="entry name" value="SF1_C_Upf1"/>
    <property type="match status" value="1"/>
</dbReference>
<reference evidence="3" key="1">
    <citation type="submission" date="2020-03" db="EMBL/GenBank/DDBJ databases">
        <title>Genome of Pelagibius litoralis DSM 21314T.</title>
        <authorList>
            <person name="Wang G."/>
        </authorList>
    </citation>
    <scope>NUCLEOTIDE SEQUENCE</scope>
    <source>
        <strain evidence="3">DSM 21314</strain>
    </source>
</reference>
<dbReference type="Proteomes" id="UP000761264">
    <property type="component" value="Unassembled WGS sequence"/>
</dbReference>
<dbReference type="AlphaFoldDB" id="A0A967EZP4"/>
<dbReference type="CDD" id="cd17934">
    <property type="entry name" value="DEXXQc_Upf1-like"/>
    <property type="match status" value="1"/>
</dbReference>
<dbReference type="InterPro" id="IPR038720">
    <property type="entry name" value="YprB_RNase_H-like_dom"/>
</dbReference>
<dbReference type="SUPFAM" id="SSF53098">
    <property type="entry name" value="Ribonuclease H-like"/>
    <property type="match status" value="1"/>
</dbReference>
<sequence length="1134" mass="125875">MRKVGDSLQLTATDLVGYLNCHHLSELDQAVAEGILDKPKVWDPLLEILWERGAIHEQNYVDHLTNAGLNVVRIDGIEVTDSAVDQTLEAMTTGAEVIVQGALAHEAWVGRADILSRVEVPSALGSWSYEAVDTKLTRETKAGTVLQLCLYSELLGQAQGAAPEWMYVIAPWSDFEPQRYRFADYGAYFRQVRHRLLRSVAKPDAEETYPDPIAHCDICRWREACDKRRRDDDHLCLVAGISKLQISELKAQGIATLQNLAELALPLPWKPDRGSVEAITGVREQARIQCEARVAGERKFEVLPLEHGFGLTRLPEPSEGDIFLDLEGDPFVTEHGLEYLFGYLFNEENGNEAYVGDWALTRTDEKQVFERFVDFVMGRWETFPDLHIYHYAPYEPGALKRLMGRYASREEEIDRMLRAGLFIDLYQVVRHAVRASVESYSIKQLEPFYGFEREIALPDANVALANFQANLELDDAASISEETKAIVMDYNRDDCLAAAGLREWLESLRSQIVADGTDVPRPEPGDGSPNEKISDWLKLINALFEKLTADVPADPQERDEDQQARWVLANVLDYHRREEKSVWWEFYRLAELSAEDLIDERAGLSGLIYVGEAGGTARAPIHRYRFPPQETQLRGDEDLHNLGGAKLGKIAAISLENLTVDIKKRQDSASIHTQAAFAHKFIGKEPIKNALVRIGQYVADHGLAGNGPYQAARDLLLREPPGVEEQSLHLEGESTVDAAVRLCAHLAGGILPIQGPPGAGKTFTGAQMICELVRRGKTVGITANSHKVIRNLINETIKVADETGVDLQCCQKADEVEDPPHRLRFAARSEDLNAALGNTAEVGGGTAWHWSREDAFECVDVLFVDEAAQMALADVLAISQAAKTVVLIGDPQQLDQPRQGTHPDGTDVSALDHILAGEQTIPPDKGLFLEETWRLHPDICAYTSELFYEGKLKSRAGLDKQVIKPPDSPVSGAGLFFLPVEHSGNQNSSPEEAEAVVAIVKGILESKASWVDRDGEEQLIALDDVVIITPYNAQVFEIQERLPGARVGTVDKFQGQQAPIAIYSTATSSHADAPRGMEFLYNLHRLNVATSRAKCISLIVSSPQIFEAECRTPRQIQLANAFCRYLEMAQCLPD</sequence>
<protein>
    <submittedName>
        <fullName evidence="3">TM0106 family RecB-like putative nuclease</fullName>
    </submittedName>
</protein>
<evidence type="ECO:0000259" key="1">
    <source>
        <dbReference type="Pfam" id="PF13087"/>
    </source>
</evidence>
<dbReference type="Pfam" id="PF13087">
    <property type="entry name" value="AAA_12"/>
    <property type="match status" value="1"/>
</dbReference>